<feature type="non-terminal residue" evidence="1">
    <location>
        <position position="152"/>
    </location>
</feature>
<dbReference type="AlphaFoldDB" id="A0A699Z6P0"/>
<sequence length="152" mass="16118">MSSAGEAKGQGQHEGQHSRHALAVYLTSGTPLTPLQLQAVLKEVQSVLRLLQRPVTHRLCHGLREEWSTILSTTAEKRRQQLQQSHSGSGSGSGQGLLSMLLLRRASGVQPRSPGPSGGTAGDWPAVEALVAHGGFGSVFKGLWQGLEVAIK</sequence>
<dbReference type="EMBL" id="BLLF01001200">
    <property type="protein sequence ID" value="GFH17781.1"/>
    <property type="molecule type" value="Genomic_DNA"/>
</dbReference>
<proteinExistence type="predicted"/>
<evidence type="ECO:0000313" key="1">
    <source>
        <dbReference type="EMBL" id="GFH17781.1"/>
    </source>
</evidence>
<protein>
    <recommendedName>
        <fullName evidence="3">Protein kinase domain-containing protein</fullName>
    </recommendedName>
</protein>
<comment type="caution">
    <text evidence="1">The sequence shown here is derived from an EMBL/GenBank/DDBJ whole genome shotgun (WGS) entry which is preliminary data.</text>
</comment>
<organism evidence="1 2">
    <name type="scientific">Haematococcus lacustris</name>
    <name type="common">Green alga</name>
    <name type="synonym">Haematococcus pluvialis</name>
    <dbReference type="NCBI Taxonomy" id="44745"/>
    <lineage>
        <taxon>Eukaryota</taxon>
        <taxon>Viridiplantae</taxon>
        <taxon>Chlorophyta</taxon>
        <taxon>core chlorophytes</taxon>
        <taxon>Chlorophyceae</taxon>
        <taxon>CS clade</taxon>
        <taxon>Chlamydomonadales</taxon>
        <taxon>Haematococcaceae</taxon>
        <taxon>Haematococcus</taxon>
    </lineage>
</organism>
<dbReference type="Proteomes" id="UP000485058">
    <property type="component" value="Unassembled WGS sequence"/>
</dbReference>
<reference evidence="1 2" key="1">
    <citation type="submission" date="2020-02" db="EMBL/GenBank/DDBJ databases">
        <title>Draft genome sequence of Haematococcus lacustris strain NIES-144.</title>
        <authorList>
            <person name="Morimoto D."/>
            <person name="Nakagawa S."/>
            <person name="Yoshida T."/>
            <person name="Sawayama S."/>
        </authorList>
    </citation>
    <scope>NUCLEOTIDE SEQUENCE [LARGE SCALE GENOMIC DNA]</scope>
    <source>
        <strain evidence="1 2">NIES-144</strain>
    </source>
</reference>
<name>A0A699Z6P0_HAELA</name>
<keyword evidence="2" id="KW-1185">Reference proteome</keyword>
<accession>A0A699Z6P0</accession>
<evidence type="ECO:0008006" key="3">
    <source>
        <dbReference type="Google" id="ProtNLM"/>
    </source>
</evidence>
<evidence type="ECO:0000313" key="2">
    <source>
        <dbReference type="Proteomes" id="UP000485058"/>
    </source>
</evidence>
<gene>
    <name evidence="1" type="ORF">HaLaN_14482</name>
</gene>